<name>A0A5M6D916_9BACT</name>
<dbReference type="RefSeq" id="WP_150089626.1">
    <property type="nucleotide sequence ID" value="NZ_VWSF01000012.1"/>
</dbReference>
<feature type="signal peptide" evidence="1">
    <location>
        <begin position="1"/>
        <end position="19"/>
    </location>
</feature>
<keyword evidence="1" id="KW-0732">Signal</keyword>
<sequence length="221" mass="24504">MKKISLAVLFFLITGTAFAQWEIGIKITPSIATNRVVAPKEFGFKSLNAKTHFGGGVIADYFFRENYAISTGLIYNTRGAGVSYLTPNGTANQKSSDEFAIQYLEIPVTLKLFTNEIATDMKLYFQAGGSLDPRITAKVNNEKLANNNEKYTRHFNILDISVLLGSGVEMQLGESTKVFGGLSYHRGLIDVDNFYENRGQFNNNNIAIKNTYVALDLGLKF</sequence>
<proteinExistence type="predicted"/>
<dbReference type="InterPro" id="IPR025665">
    <property type="entry name" value="Beta-barrel_OMP_2"/>
</dbReference>
<organism evidence="3 4">
    <name type="scientific">Adhaeribacter rhizoryzae</name>
    <dbReference type="NCBI Taxonomy" id="2607907"/>
    <lineage>
        <taxon>Bacteria</taxon>
        <taxon>Pseudomonadati</taxon>
        <taxon>Bacteroidota</taxon>
        <taxon>Cytophagia</taxon>
        <taxon>Cytophagales</taxon>
        <taxon>Hymenobacteraceae</taxon>
        <taxon>Adhaeribacter</taxon>
    </lineage>
</organism>
<evidence type="ECO:0000313" key="4">
    <source>
        <dbReference type="Proteomes" id="UP000323426"/>
    </source>
</evidence>
<dbReference type="Proteomes" id="UP000323426">
    <property type="component" value="Unassembled WGS sequence"/>
</dbReference>
<dbReference type="Pfam" id="PF13568">
    <property type="entry name" value="OMP_b-brl_2"/>
    <property type="match status" value="1"/>
</dbReference>
<feature type="domain" description="Outer membrane protein beta-barrel" evidence="2">
    <location>
        <begin position="18"/>
        <end position="192"/>
    </location>
</feature>
<accession>A0A5M6D916</accession>
<protein>
    <submittedName>
        <fullName evidence="3">PorT family protein</fullName>
    </submittedName>
</protein>
<evidence type="ECO:0000256" key="1">
    <source>
        <dbReference type="SAM" id="SignalP"/>
    </source>
</evidence>
<reference evidence="3 4" key="1">
    <citation type="submission" date="2019-09" db="EMBL/GenBank/DDBJ databases">
        <title>Genome sequence and assembly of Adhaeribacter sp.</title>
        <authorList>
            <person name="Chhetri G."/>
        </authorList>
    </citation>
    <scope>NUCLEOTIDE SEQUENCE [LARGE SCALE GENOMIC DNA]</scope>
    <source>
        <strain evidence="3 4">DK36</strain>
    </source>
</reference>
<evidence type="ECO:0000313" key="3">
    <source>
        <dbReference type="EMBL" id="KAA5544034.1"/>
    </source>
</evidence>
<evidence type="ECO:0000259" key="2">
    <source>
        <dbReference type="Pfam" id="PF13568"/>
    </source>
</evidence>
<comment type="caution">
    <text evidence="3">The sequence shown here is derived from an EMBL/GenBank/DDBJ whole genome shotgun (WGS) entry which is preliminary data.</text>
</comment>
<dbReference type="AlphaFoldDB" id="A0A5M6D916"/>
<gene>
    <name evidence="3" type="ORF">F0145_15770</name>
</gene>
<keyword evidence="4" id="KW-1185">Reference proteome</keyword>
<feature type="chain" id="PRO_5024435434" evidence="1">
    <location>
        <begin position="20"/>
        <end position="221"/>
    </location>
</feature>
<dbReference type="EMBL" id="VWSF01000012">
    <property type="protein sequence ID" value="KAA5544034.1"/>
    <property type="molecule type" value="Genomic_DNA"/>
</dbReference>